<evidence type="ECO:0000259" key="13">
    <source>
        <dbReference type="Pfam" id="PF21365"/>
    </source>
</evidence>
<organism evidence="14 15">
    <name type="scientific">Zingiber officinale</name>
    <name type="common">Ginger</name>
    <name type="synonym">Amomum zingiber</name>
    <dbReference type="NCBI Taxonomy" id="94328"/>
    <lineage>
        <taxon>Eukaryota</taxon>
        <taxon>Viridiplantae</taxon>
        <taxon>Streptophyta</taxon>
        <taxon>Embryophyta</taxon>
        <taxon>Tracheophyta</taxon>
        <taxon>Spermatophyta</taxon>
        <taxon>Magnoliopsida</taxon>
        <taxon>Liliopsida</taxon>
        <taxon>Zingiberales</taxon>
        <taxon>Zingiberaceae</taxon>
        <taxon>Zingiber</taxon>
    </lineage>
</organism>
<dbReference type="PROSITE" id="PS00707">
    <property type="entry name" value="GLYCOSYL_HYDROL_F31_2"/>
    <property type="match status" value="1"/>
</dbReference>
<keyword evidence="4" id="KW-0732">Signal</keyword>
<keyword evidence="15" id="KW-1185">Reference proteome</keyword>
<dbReference type="InterPro" id="IPR048395">
    <property type="entry name" value="Glyco_hydro_31_C"/>
</dbReference>
<dbReference type="FunFam" id="3.20.20.80:FF:000016">
    <property type="entry name" value="Maltase-glucoamylase, intestinal"/>
    <property type="match status" value="1"/>
</dbReference>
<evidence type="ECO:0000313" key="15">
    <source>
        <dbReference type="Proteomes" id="UP000734854"/>
    </source>
</evidence>
<dbReference type="Gene3D" id="2.60.40.1180">
    <property type="entry name" value="Golgi alpha-mannosidase II"/>
    <property type="match status" value="1"/>
</dbReference>
<evidence type="ECO:0000256" key="2">
    <source>
        <dbReference type="ARBA" id="ARBA00007806"/>
    </source>
</evidence>
<feature type="domain" description="Glycosyl hydrolase family 31 C-terminal" evidence="13">
    <location>
        <begin position="714"/>
        <end position="773"/>
    </location>
</feature>
<dbReference type="Pfam" id="PF01055">
    <property type="entry name" value="Glyco_hydro_31_2nd"/>
    <property type="match status" value="1"/>
</dbReference>
<dbReference type="GO" id="GO:0030246">
    <property type="term" value="F:carbohydrate binding"/>
    <property type="evidence" value="ECO:0007669"/>
    <property type="project" value="InterPro"/>
</dbReference>
<dbReference type="EMBL" id="JACMSC010000002">
    <property type="protein sequence ID" value="KAG6531933.1"/>
    <property type="molecule type" value="Genomic_DNA"/>
</dbReference>
<evidence type="ECO:0000256" key="7">
    <source>
        <dbReference type="ARBA" id="ARBA00023295"/>
    </source>
</evidence>
<comment type="catalytic activity">
    <reaction evidence="1">
        <text>Hydrolysis of terminal, non-reducing (1-&gt;4)-linked alpha-D-glucose residues with release of alpha-D-glucose.</text>
        <dbReference type="EC" id="3.2.1.20"/>
    </reaction>
</comment>
<evidence type="ECO:0000313" key="14">
    <source>
        <dbReference type="EMBL" id="KAG6531933.1"/>
    </source>
</evidence>
<dbReference type="CDD" id="cd06602">
    <property type="entry name" value="GH31_MGAM_SI_GAA"/>
    <property type="match status" value="1"/>
</dbReference>
<feature type="domain" description="Glycoside hydrolase family 31 N-terminal" evidence="12">
    <location>
        <begin position="196"/>
        <end position="313"/>
    </location>
</feature>
<dbReference type="PROSITE" id="PS00129">
    <property type="entry name" value="GLYCOSYL_HYDROL_F31_1"/>
    <property type="match status" value="1"/>
</dbReference>
<dbReference type="InterPro" id="IPR017853">
    <property type="entry name" value="GH"/>
</dbReference>
<dbReference type="InterPro" id="IPR030458">
    <property type="entry name" value="Glyco_hydro_31_AS"/>
</dbReference>
<dbReference type="PANTHER" id="PTHR22762">
    <property type="entry name" value="ALPHA-GLUCOSIDASE"/>
    <property type="match status" value="1"/>
</dbReference>
<dbReference type="SUPFAM" id="SSF51445">
    <property type="entry name" value="(Trans)glycosidases"/>
    <property type="match status" value="1"/>
</dbReference>
<accession>A0A8J5HMS7</accession>
<comment type="caution">
    <text evidence="14">The sequence shown here is derived from an EMBL/GenBank/DDBJ whole genome shotgun (WGS) entry which is preliminary data.</text>
</comment>
<dbReference type="Gene3D" id="3.20.20.80">
    <property type="entry name" value="Glycosidases"/>
    <property type="match status" value="1"/>
</dbReference>
<dbReference type="Gene3D" id="2.60.40.1760">
    <property type="entry name" value="glycosyl hydrolase (family 31)"/>
    <property type="match status" value="1"/>
</dbReference>
<gene>
    <name evidence="14" type="ORF">ZIOFF_005769</name>
</gene>
<evidence type="ECO:0000256" key="10">
    <source>
        <dbReference type="SAM" id="MobiDB-lite"/>
    </source>
</evidence>
<proteinExistence type="inferred from homology"/>
<name>A0A8J5HMS7_ZINOF</name>
<evidence type="ECO:0000256" key="8">
    <source>
        <dbReference type="ARBA" id="ARBA00041343"/>
    </source>
</evidence>
<dbReference type="EC" id="3.2.1.20" evidence="3"/>
<evidence type="ECO:0000259" key="11">
    <source>
        <dbReference type="Pfam" id="PF01055"/>
    </source>
</evidence>
<dbReference type="GO" id="GO:0090599">
    <property type="term" value="F:alpha-glucosidase activity"/>
    <property type="evidence" value="ECO:0007669"/>
    <property type="project" value="UniProtKB-ARBA"/>
</dbReference>
<dbReference type="Pfam" id="PF21365">
    <property type="entry name" value="Glyco_hydro_31_3rd"/>
    <property type="match status" value="1"/>
</dbReference>
<dbReference type="SUPFAM" id="SSF51011">
    <property type="entry name" value="Glycosyl hydrolase domain"/>
    <property type="match status" value="1"/>
</dbReference>
<dbReference type="InterPro" id="IPR030459">
    <property type="entry name" value="Glyco_hydro_31_CS"/>
</dbReference>
<feature type="domain" description="Glycoside hydrolase family 31 TIM barrel" evidence="11">
    <location>
        <begin position="358"/>
        <end position="706"/>
    </location>
</feature>
<evidence type="ECO:0000256" key="6">
    <source>
        <dbReference type="ARBA" id="ARBA00023180"/>
    </source>
</evidence>
<dbReference type="InterPro" id="IPR013780">
    <property type="entry name" value="Glyco_hydro_b"/>
</dbReference>
<evidence type="ECO:0000256" key="1">
    <source>
        <dbReference type="ARBA" id="ARBA00001657"/>
    </source>
</evidence>
<dbReference type="InterPro" id="IPR000322">
    <property type="entry name" value="Glyco_hydro_31_TIM"/>
</dbReference>
<dbReference type="AlphaFoldDB" id="A0A8J5HMS7"/>
<dbReference type="InterPro" id="IPR011013">
    <property type="entry name" value="Gal_mutarotase_sf_dom"/>
</dbReference>
<dbReference type="CDD" id="cd14752">
    <property type="entry name" value="GH31_N"/>
    <property type="match status" value="1"/>
</dbReference>
<dbReference type="Pfam" id="PF13802">
    <property type="entry name" value="Gal_mutarotas_2"/>
    <property type="match status" value="1"/>
</dbReference>
<dbReference type="InterPro" id="IPR025887">
    <property type="entry name" value="Glyco_hydro_31_N_dom"/>
</dbReference>
<dbReference type="PANTHER" id="PTHR22762:SF133">
    <property type="entry name" value="P-TYPE DOMAIN-CONTAINING PROTEIN"/>
    <property type="match status" value="1"/>
</dbReference>
<keyword evidence="5 9" id="KW-0378">Hydrolase</keyword>
<comment type="similarity">
    <text evidence="2 9">Belongs to the glycosyl hydrolase 31 family.</text>
</comment>
<evidence type="ECO:0000259" key="12">
    <source>
        <dbReference type="Pfam" id="PF13802"/>
    </source>
</evidence>
<evidence type="ECO:0000256" key="9">
    <source>
        <dbReference type="RuleBase" id="RU361185"/>
    </source>
</evidence>
<feature type="compositionally biased region" description="Basic residues" evidence="10">
    <location>
        <begin position="801"/>
        <end position="811"/>
    </location>
</feature>
<feature type="compositionally biased region" description="Gly residues" evidence="10">
    <location>
        <begin position="829"/>
        <end position="845"/>
    </location>
</feature>
<dbReference type="Proteomes" id="UP000734854">
    <property type="component" value="Unassembled WGS sequence"/>
</dbReference>
<keyword evidence="7 9" id="KW-0326">Glycosidase</keyword>
<feature type="region of interest" description="Disordered" evidence="10">
    <location>
        <begin position="781"/>
        <end position="868"/>
    </location>
</feature>
<dbReference type="FunFam" id="2.60.40.1180:FF:000044">
    <property type="entry name" value="Alpha-glucosidase 1"/>
    <property type="match status" value="1"/>
</dbReference>
<evidence type="ECO:0000256" key="3">
    <source>
        <dbReference type="ARBA" id="ARBA00012741"/>
    </source>
</evidence>
<dbReference type="SUPFAM" id="SSF74650">
    <property type="entry name" value="Galactose mutarotase-like"/>
    <property type="match status" value="1"/>
</dbReference>
<reference evidence="14 15" key="1">
    <citation type="submission" date="2020-08" db="EMBL/GenBank/DDBJ databases">
        <title>Plant Genome Project.</title>
        <authorList>
            <person name="Zhang R.-G."/>
        </authorList>
    </citation>
    <scope>NUCLEOTIDE SEQUENCE [LARGE SCALE GENOMIC DNA]</scope>
    <source>
        <tissue evidence="14">Rhizome</tissue>
    </source>
</reference>
<evidence type="ECO:0000256" key="4">
    <source>
        <dbReference type="ARBA" id="ARBA00022729"/>
    </source>
</evidence>
<sequence>MRLAHSKLQQPNPGAALSLLGVPHTRSYKASTTVTNRFPSNTLKKLTMRRKVVLDSTTKSSRFSLLSSLSLHFYLSFAFISCIASHAPAANGQGYNLGPVNVDPSGKTMAAKLKLIQGTPAYGVDLPNLYLFASYETEDRLRVRITDADNRRWEIPPTVLPRPQAPPSPPRLLTLLDANSSPASPRSRVFSTPDSDLLLTLHSTSPFTFTVSRRSTGDVLFDTLPALVFKDQYLELTSSLPADRASLFGLGEHTKRSFKLVAGDTLTLWNSDIPSSALDQNLYGSHPFYMDVRSSSNATSSPGISHGVLLLNSNGMDVVYGGSYITYKVIGGVLDFYFFSGPSPLAVMDQYTELVGRPAAMPYWSFGFHQCRYGYRDVSQLERVVAGYANAGLPLEVMWTDIDYMDKYKDFTLDPVNFPADRMNRFVDNLHKNGQKYVVIIDPGINVNYSYGTFLRGMKQDVFLKRGGSNYLGSVWPGPVYFPDFMNPNAVEFWAGEIDNFLKTVLPVDGLWIDMNEISNFITSPPLNSLDNPPYAINNAGGRRPIYVRTVPASAVHFGNVSEYDAHNLHGLLEAMATVDGLVQSTGKRPFVLSRSTFVGSGKYAAHWSGDNSANWDDLQRSIPAILNSGLFGIPMVGADICGFVGDTNEELCRRWIQVGAFYPFSRDHSDIHSIPQELYLWDSVAAAAKKALGLRYRLLPHFYTLMYEAHVAGAPIARPLFFAFPEDTSTYGISSQFMIGSGILVSPVLKDYTTQVDAYFPRGNWFDLFNYSRPAVQAPAGSAGARRQALDAGRAGGQHQRARSRWKRGGHAGGGADDGAGEEDAVRGVGGAGRGRGSERGGVCGRRRVGGDGGGGWGRVEPCEVRV</sequence>
<dbReference type="GO" id="GO:0005975">
    <property type="term" value="P:carbohydrate metabolic process"/>
    <property type="evidence" value="ECO:0007669"/>
    <property type="project" value="InterPro"/>
</dbReference>
<keyword evidence="6" id="KW-0325">Glycoprotein</keyword>
<evidence type="ECO:0000256" key="5">
    <source>
        <dbReference type="ARBA" id="ARBA00022801"/>
    </source>
</evidence>
<protein>
    <recommendedName>
        <fullName evidence="3">alpha-glucosidase</fullName>
        <ecNumber evidence="3">3.2.1.20</ecNumber>
    </recommendedName>
    <alternativeName>
        <fullName evidence="8">Maltase</fullName>
    </alternativeName>
</protein>